<organism evidence="3 4">
    <name type="scientific">Nocardia donostiensis</name>
    <dbReference type="NCBI Taxonomy" id="1538463"/>
    <lineage>
        <taxon>Bacteria</taxon>
        <taxon>Bacillati</taxon>
        <taxon>Actinomycetota</taxon>
        <taxon>Actinomycetes</taxon>
        <taxon>Mycobacteriales</taxon>
        <taxon>Nocardiaceae</taxon>
        <taxon>Nocardia</taxon>
    </lineage>
</organism>
<evidence type="ECO:0000313" key="3">
    <source>
        <dbReference type="EMBL" id="ONM46754.1"/>
    </source>
</evidence>
<dbReference type="InterPro" id="IPR002539">
    <property type="entry name" value="MaoC-like_dom"/>
</dbReference>
<dbReference type="EMBL" id="MUMY01000020">
    <property type="protein sequence ID" value="ONM46754.1"/>
    <property type="molecule type" value="Genomic_DNA"/>
</dbReference>
<dbReference type="Gene3D" id="3.10.129.10">
    <property type="entry name" value="Hotdog Thioesterase"/>
    <property type="match status" value="1"/>
</dbReference>
<dbReference type="RefSeq" id="WP_077120101.1">
    <property type="nucleotide sequence ID" value="NZ_LOKT01000003.1"/>
</dbReference>
<keyword evidence="4" id="KW-1185">Reference proteome</keyword>
<gene>
    <name evidence="3" type="ORF">B0T46_21090</name>
</gene>
<comment type="similarity">
    <text evidence="1">Belongs to the enoyl-CoA hydratase/isomerase family.</text>
</comment>
<evidence type="ECO:0000256" key="1">
    <source>
        <dbReference type="ARBA" id="ARBA00005254"/>
    </source>
</evidence>
<comment type="caution">
    <text evidence="3">The sequence shown here is derived from an EMBL/GenBank/DDBJ whole genome shotgun (WGS) entry which is preliminary data.</text>
</comment>
<reference evidence="3 4" key="1">
    <citation type="journal article" date="2016" name="Antonie Van Leeuwenhoek">
        <title>Nocardia donostiensis sp. nov., isolated from human respiratory specimens.</title>
        <authorList>
            <person name="Ercibengoa M."/>
            <person name="Bell M."/>
            <person name="Marimon J.M."/>
            <person name="Humrighouse B."/>
            <person name="Klenk H.P."/>
            <person name="Potter G."/>
            <person name="Perez-Trallero E."/>
        </authorList>
    </citation>
    <scope>NUCLEOTIDE SEQUENCE [LARGE SCALE GENOMIC DNA]</scope>
    <source>
        <strain evidence="3 4">X1655</strain>
    </source>
</reference>
<dbReference type="AlphaFoldDB" id="A0A1W0B178"/>
<dbReference type="InterPro" id="IPR039375">
    <property type="entry name" value="NodN-like"/>
</dbReference>
<dbReference type="SUPFAM" id="SSF54637">
    <property type="entry name" value="Thioesterase/thiol ester dehydrase-isomerase"/>
    <property type="match status" value="1"/>
</dbReference>
<name>A0A1W0B178_9NOCA</name>
<sequence length="156" mass="17365">MVFQQLPHRANSVDDFRALIGVELGPTGWHVITQDRIQAFADMTGDYQWIHVDEKRASRSAYGSTLAHGLYVLSLGPGFMASLLEFDGFSRSLNYGYNRVRFPAPIPVGSSIRMRAMVTRVVEVTGGADVVTTRTYERLGSTKPVCVAENVGRYYE</sequence>
<dbReference type="OrthoDB" id="9801735at2"/>
<dbReference type="CDD" id="cd03450">
    <property type="entry name" value="NodN"/>
    <property type="match status" value="1"/>
</dbReference>
<dbReference type="PANTHER" id="PTHR42993">
    <property type="entry name" value="MAOC-LIKE DEHYDRATASE DOMAIN-CONTAINING PROTEIN"/>
    <property type="match status" value="1"/>
</dbReference>
<evidence type="ECO:0000313" key="4">
    <source>
        <dbReference type="Proteomes" id="UP000188836"/>
    </source>
</evidence>
<dbReference type="Pfam" id="PF01575">
    <property type="entry name" value="MaoC_dehydratas"/>
    <property type="match status" value="1"/>
</dbReference>
<dbReference type="InterPro" id="IPR029069">
    <property type="entry name" value="HotDog_dom_sf"/>
</dbReference>
<feature type="domain" description="MaoC-like" evidence="2">
    <location>
        <begin position="20"/>
        <end position="133"/>
    </location>
</feature>
<accession>A0A1W0B178</accession>
<proteinExistence type="inferred from homology"/>
<dbReference type="PANTHER" id="PTHR42993:SF1">
    <property type="entry name" value="MAOC-LIKE DEHYDRATASE DOMAIN-CONTAINING PROTEIN"/>
    <property type="match status" value="1"/>
</dbReference>
<dbReference type="Proteomes" id="UP000188836">
    <property type="component" value="Unassembled WGS sequence"/>
</dbReference>
<evidence type="ECO:0000259" key="2">
    <source>
        <dbReference type="Pfam" id="PF01575"/>
    </source>
</evidence>
<protein>
    <submittedName>
        <fullName evidence="3">Enoyl-CoA hydratase</fullName>
    </submittedName>
</protein>
<dbReference type="STRING" id="1538463.B0T36_05490"/>